<feature type="compositionally biased region" description="Polar residues" evidence="5">
    <location>
        <begin position="106"/>
        <end position="117"/>
    </location>
</feature>
<keyword evidence="2 4" id="KW-0547">Nucleotide-binding</keyword>
<organism evidence="6 7">
    <name type="scientific">Powellomyces hirtus</name>
    <dbReference type="NCBI Taxonomy" id="109895"/>
    <lineage>
        <taxon>Eukaryota</taxon>
        <taxon>Fungi</taxon>
        <taxon>Fungi incertae sedis</taxon>
        <taxon>Chytridiomycota</taxon>
        <taxon>Chytridiomycota incertae sedis</taxon>
        <taxon>Chytridiomycetes</taxon>
        <taxon>Spizellomycetales</taxon>
        <taxon>Powellomycetaceae</taxon>
        <taxon>Powellomyces</taxon>
    </lineage>
</organism>
<dbReference type="Pfam" id="PF00012">
    <property type="entry name" value="HSP70"/>
    <property type="match status" value="1"/>
</dbReference>
<reference evidence="6 7" key="1">
    <citation type="journal article" date="2019" name="Sci. Rep.">
        <title>Comparative genomics of chytrid fungi reveal insights into the obligate biotrophic and pathogenic lifestyle of Synchytrium endobioticum.</title>
        <authorList>
            <person name="van de Vossenberg B.T.L.H."/>
            <person name="Warris S."/>
            <person name="Nguyen H.D.T."/>
            <person name="van Gent-Pelzer M.P.E."/>
            <person name="Joly D.L."/>
            <person name="van de Geest H.C."/>
            <person name="Bonants P.J.M."/>
            <person name="Smith D.S."/>
            <person name="Levesque C.A."/>
            <person name="van der Lee T.A.J."/>
        </authorList>
    </citation>
    <scope>NUCLEOTIDE SEQUENCE [LARGE SCALE GENOMIC DNA]</scope>
    <source>
        <strain evidence="6 7">CBS 809.83</strain>
    </source>
</reference>
<dbReference type="InterPro" id="IPR043129">
    <property type="entry name" value="ATPase_NBD"/>
</dbReference>
<evidence type="ECO:0000256" key="4">
    <source>
        <dbReference type="RuleBase" id="RU003322"/>
    </source>
</evidence>
<keyword evidence="7" id="KW-1185">Reference proteome</keyword>
<feature type="region of interest" description="Disordered" evidence="5">
    <location>
        <begin position="106"/>
        <end position="130"/>
    </location>
</feature>
<dbReference type="AlphaFoldDB" id="A0A507EE93"/>
<evidence type="ECO:0000313" key="6">
    <source>
        <dbReference type="EMBL" id="TPX61705.1"/>
    </source>
</evidence>
<evidence type="ECO:0000256" key="5">
    <source>
        <dbReference type="SAM" id="MobiDB-lite"/>
    </source>
</evidence>
<evidence type="ECO:0000313" key="7">
    <source>
        <dbReference type="Proteomes" id="UP000318582"/>
    </source>
</evidence>
<comment type="caution">
    <text evidence="6">The sequence shown here is derived from an EMBL/GenBank/DDBJ whole genome shotgun (WGS) entry which is preliminary data.</text>
</comment>
<dbReference type="PRINTS" id="PR00301">
    <property type="entry name" value="HEATSHOCK70"/>
</dbReference>
<dbReference type="InterPro" id="IPR013126">
    <property type="entry name" value="Hsp_70_fam"/>
</dbReference>
<evidence type="ECO:0000256" key="3">
    <source>
        <dbReference type="ARBA" id="ARBA00022840"/>
    </source>
</evidence>
<gene>
    <name evidence="6" type="ORF">PhCBS80983_g00953</name>
</gene>
<dbReference type="PANTHER" id="PTHR19375">
    <property type="entry name" value="HEAT SHOCK PROTEIN 70KDA"/>
    <property type="match status" value="1"/>
</dbReference>
<evidence type="ECO:0000256" key="1">
    <source>
        <dbReference type="ARBA" id="ARBA00007381"/>
    </source>
</evidence>
<name>A0A507EE93_9FUNG</name>
<comment type="similarity">
    <text evidence="1 4">Belongs to the heat shock protein 70 family.</text>
</comment>
<dbReference type="Gene3D" id="3.90.640.10">
    <property type="entry name" value="Actin, Chain A, domain 4"/>
    <property type="match status" value="1"/>
</dbReference>
<dbReference type="Gene3D" id="3.30.420.40">
    <property type="match status" value="2"/>
</dbReference>
<keyword evidence="3 4" id="KW-0067">ATP-binding</keyword>
<dbReference type="SUPFAM" id="SSF53067">
    <property type="entry name" value="Actin-like ATPase domain"/>
    <property type="match status" value="2"/>
</dbReference>
<protein>
    <submittedName>
        <fullName evidence="6">Uncharacterized protein</fullName>
    </submittedName>
</protein>
<dbReference type="GO" id="GO:0005524">
    <property type="term" value="F:ATP binding"/>
    <property type="evidence" value="ECO:0007669"/>
    <property type="project" value="UniProtKB-KW"/>
</dbReference>
<dbReference type="SUPFAM" id="SSF100920">
    <property type="entry name" value="Heat shock protein 70kD (HSP70), peptide-binding domain"/>
    <property type="match status" value="1"/>
</dbReference>
<dbReference type="Gene3D" id="2.60.34.10">
    <property type="entry name" value="Substrate Binding Domain Of DNAk, Chain A, domain 1"/>
    <property type="match status" value="1"/>
</dbReference>
<sequence>MTAEKKSPVLIGLSFGTLNSSVAIIDKEGRGETIANEDGDRSIPSYYAFTGHGEELAGSQAKVQAMSNPVGTITQFRNLLGKKFDDEETKHHSQALFMNIVPSSSDPTLPTYETESWPNPDAEEATREQHTPQEVAAKYLRKVKETAENFLGDAVEGCVISIPVHFEEVQREALLKAANEAGFSKAYTIHEPVAAALAYDSAASKSKSGSSRADKRDKLVLVLDLGGHQFNVTLLSSNNGIYTIVSSLDDERLGGTHFDEILMDSVAQEFKRKTKLDIGNNRRARSKLHKACEQTKRALTRQDNAPCSVESLYEGIDYHGTFPRGRFEMLAEPLYQRLVQVMKDALGEADLKVEDVDEVLLVGGASRMPRFHAVTKNVFSTAAIRTDVEPDEAIANGCAVQANIITSNPHVDYATVSRKPEITNAGHLSKSLGLALPDGSFLTVLPKRAPVPARRTVSFAVADKQRDLYLAVHQGESATAKDNTLVAELVLADLPDNLKAGEATVDVVFTVELDHTLTVSAKEKTSGKTVKAKVAKK</sequence>
<evidence type="ECO:0000256" key="2">
    <source>
        <dbReference type="ARBA" id="ARBA00022741"/>
    </source>
</evidence>
<dbReference type="InterPro" id="IPR029047">
    <property type="entry name" value="HSP70_peptide-bd_sf"/>
</dbReference>
<dbReference type="GO" id="GO:0140662">
    <property type="term" value="F:ATP-dependent protein folding chaperone"/>
    <property type="evidence" value="ECO:0007669"/>
    <property type="project" value="InterPro"/>
</dbReference>
<proteinExistence type="inferred from homology"/>
<dbReference type="STRING" id="109895.A0A507EE93"/>
<accession>A0A507EE93</accession>
<dbReference type="Proteomes" id="UP000318582">
    <property type="component" value="Unassembled WGS sequence"/>
</dbReference>
<dbReference type="EMBL" id="QEAQ01000006">
    <property type="protein sequence ID" value="TPX61705.1"/>
    <property type="molecule type" value="Genomic_DNA"/>
</dbReference>
<dbReference type="FunFam" id="3.90.640.10:FF:000010">
    <property type="entry name" value="heat shock 70 kDa protein 14"/>
    <property type="match status" value="1"/>
</dbReference>